<feature type="compositionally biased region" description="Basic and acidic residues" evidence="7">
    <location>
        <begin position="21"/>
        <end position="43"/>
    </location>
</feature>
<dbReference type="EMBL" id="KI966457">
    <property type="protein sequence ID" value="EWC43646.1"/>
    <property type="molecule type" value="Genomic_DNA"/>
</dbReference>
<organism evidence="9 10">
    <name type="scientific">Drechslerella stenobrocha 248</name>
    <dbReference type="NCBI Taxonomy" id="1043628"/>
    <lineage>
        <taxon>Eukaryota</taxon>
        <taxon>Fungi</taxon>
        <taxon>Dikarya</taxon>
        <taxon>Ascomycota</taxon>
        <taxon>Pezizomycotina</taxon>
        <taxon>Orbiliomycetes</taxon>
        <taxon>Orbiliales</taxon>
        <taxon>Orbiliaceae</taxon>
        <taxon>Drechslerella</taxon>
    </lineage>
</organism>
<dbReference type="InterPro" id="IPR039678">
    <property type="entry name" value="CTNNBL1"/>
</dbReference>
<feature type="domain" description="Beta-catenin-like protein 1 N-terminal" evidence="8">
    <location>
        <begin position="94"/>
        <end position="201"/>
    </location>
</feature>
<feature type="coiled-coil region" evidence="6">
    <location>
        <begin position="550"/>
        <end position="580"/>
    </location>
</feature>
<accession>W7HID7</accession>
<dbReference type="PANTHER" id="PTHR14978:SF0">
    <property type="entry name" value="BETA-CATENIN-LIKE PROTEIN 1"/>
    <property type="match status" value="1"/>
</dbReference>
<dbReference type="InterPro" id="IPR016024">
    <property type="entry name" value="ARM-type_fold"/>
</dbReference>
<dbReference type="InterPro" id="IPR011989">
    <property type="entry name" value="ARM-like"/>
</dbReference>
<dbReference type="PANTHER" id="PTHR14978">
    <property type="entry name" value="BETA-CATENIN-LIKE PROTEIN 1 NUCLEAR ASSOCIATED PROTEIN"/>
    <property type="match status" value="1"/>
</dbReference>
<evidence type="ECO:0000256" key="2">
    <source>
        <dbReference type="ARBA" id="ARBA00022553"/>
    </source>
</evidence>
<dbReference type="FunFam" id="1.25.10.10:FF:001136">
    <property type="entry name" value="Beta-catenin-like protein 1"/>
    <property type="match status" value="1"/>
</dbReference>
<protein>
    <recommendedName>
        <fullName evidence="8">Beta-catenin-like protein 1 N-terminal domain-containing protein</fullName>
    </recommendedName>
</protein>
<keyword evidence="2" id="KW-0597">Phosphoprotein</keyword>
<feature type="region of interest" description="Disordered" evidence="7">
    <location>
        <begin position="15"/>
        <end position="65"/>
    </location>
</feature>
<gene>
    <name evidence="9" type="ORF">DRE_01533</name>
</gene>
<dbReference type="Gene3D" id="1.25.10.10">
    <property type="entry name" value="Leucine-rich Repeat Variant"/>
    <property type="match status" value="1"/>
</dbReference>
<dbReference type="SMART" id="SM01156">
    <property type="entry name" value="DUF1716"/>
    <property type="match status" value="1"/>
</dbReference>
<keyword evidence="10" id="KW-1185">Reference proteome</keyword>
<evidence type="ECO:0000313" key="9">
    <source>
        <dbReference type="EMBL" id="EWC43646.1"/>
    </source>
</evidence>
<dbReference type="GO" id="GO:0010467">
    <property type="term" value="P:gene expression"/>
    <property type="evidence" value="ECO:0007669"/>
    <property type="project" value="UniProtKB-ARBA"/>
</dbReference>
<dbReference type="InterPro" id="IPR000225">
    <property type="entry name" value="Armadillo"/>
</dbReference>
<evidence type="ECO:0000256" key="6">
    <source>
        <dbReference type="SAM" id="Coils"/>
    </source>
</evidence>
<reference evidence="9 10" key="1">
    <citation type="submission" date="2013-05" db="EMBL/GenBank/DDBJ databases">
        <title>Drechslerella stenobrocha genome reveals carnivorous origination and mechanical trapping mechanism of predatory fungi.</title>
        <authorList>
            <person name="Liu X."/>
            <person name="Zhang W."/>
            <person name="Liu K."/>
        </authorList>
    </citation>
    <scope>NUCLEOTIDE SEQUENCE [LARGE SCALE GENOMIC DNA]</scope>
    <source>
        <strain evidence="9 10">248</strain>
    </source>
</reference>
<dbReference type="OrthoDB" id="1898821at2759"/>
<evidence type="ECO:0000256" key="7">
    <source>
        <dbReference type="SAM" id="MobiDB-lite"/>
    </source>
</evidence>
<name>W7HID7_9PEZI</name>
<dbReference type="SUPFAM" id="SSF48371">
    <property type="entry name" value="ARM repeat"/>
    <property type="match status" value="1"/>
</dbReference>
<evidence type="ECO:0000259" key="8">
    <source>
        <dbReference type="SMART" id="SM01156"/>
    </source>
</evidence>
<evidence type="ECO:0000313" key="10">
    <source>
        <dbReference type="Proteomes" id="UP000024837"/>
    </source>
</evidence>
<evidence type="ECO:0000256" key="1">
    <source>
        <dbReference type="ARBA" id="ARBA00004123"/>
    </source>
</evidence>
<dbReference type="HOGENOM" id="CLU_017098_0_0_1"/>
<dbReference type="SMART" id="SM00185">
    <property type="entry name" value="ARM"/>
    <property type="match status" value="2"/>
</dbReference>
<proteinExistence type="predicted"/>
<evidence type="ECO:0000256" key="3">
    <source>
        <dbReference type="ARBA" id="ARBA00022737"/>
    </source>
</evidence>
<dbReference type="InterPro" id="IPR013180">
    <property type="entry name" value="CTNNBL1_N"/>
</dbReference>
<evidence type="ECO:0000256" key="4">
    <source>
        <dbReference type="ARBA" id="ARBA00023054"/>
    </source>
</evidence>
<keyword evidence="5" id="KW-0539">Nucleus</keyword>
<comment type="subcellular location">
    <subcellularLocation>
        <location evidence="1">Nucleus</location>
    </subcellularLocation>
</comment>
<evidence type="ECO:0000256" key="5">
    <source>
        <dbReference type="ARBA" id="ARBA00023242"/>
    </source>
</evidence>
<dbReference type="AlphaFoldDB" id="W7HID7"/>
<dbReference type="GO" id="GO:0005681">
    <property type="term" value="C:spliceosomal complex"/>
    <property type="evidence" value="ECO:0007669"/>
    <property type="project" value="TreeGrafter"/>
</dbReference>
<sequence length="595" mass="65702">MSAFDSLFKKPALPSSKTLKRKLEPPVESPNDRYKATRIELNGKGKGRATTVEDAPDRDAGGDTVMADDGAFAAEADEELEDEEGGRFFGGGITQREKDILDYMDEEDEDQGPEKIDAPYIRRLALSFEKKITKNAEMRAKFDDDPAKFMDSEADLDGDIKALAILTEHPELYPEFVRLGCPASLVGLLAHENTDIAVAVVQLLSELTDDEVAATPNQWSSLVDALLDAQLLDVLVGTLQRLREGEGHAGSDEDRAGVYHILEVLENLSSQQGIAERIVRETGALAWLLQRVQVKESPVGQNKQYAAEVLAILVQSSAENRRKLVEIDGVDVLLQLLSPYRKRDPAKGGEEEELVENLFDALTCLVDEREGKEAFVQAEGAELCLIMLREGKMSKARALRLIDHACSGVFGGVVCERLVEAQGLKTVFGAFMKKQDAQTREHLLGIFASLLRGLPADSAPRIRTLAKFVEKDYEKLAKIMALREDYSRRISAVDKEIAAEKAAADEEELEDRDDEWDLRRLDAGLFCFQILDQIIGWLVAEDDAARKQVVELLAGANRSLEDVKANLQEQLDGLDDSTEEGKGTQEMLAALISCL</sequence>
<dbReference type="Pfam" id="PF08216">
    <property type="entry name" value="CTNNBL"/>
    <property type="match status" value="1"/>
</dbReference>
<dbReference type="Proteomes" id="UP000024837">
    <property type="component" value="Unassembled WGS sequence"/>
</dbReference>
<keyword evidence="3" id="KW-0677">Repeat</keyword>
<keyword evidence="4 6" id="KW-0175">Coiled coil</keyword>